<evidence type="ECO:0000313" key="2">
    <source>
        <dbReference type="EMBL" id="PXY24482.1"/>
    </source>
</evidence>
<accession>A0A318LIC2</accession>
<evidence type="ECO:0008006" key="4">
    <source>
        <dbReference type="Google" id="ProtNLM"/>
    </source>
</evidence>
<comment type="caution">
    <text evidence="2">The sequence shown here is derived from an EMBL/GenBank/DDBJ whole genome shotgun (WGS) entry which is preliminary data.</text>
</comment>
<organism evidence="2 3">
    <name type="scientific">Prauserella flavalba</name>
    <dbReference type="NCBI Taxonomy" id="1477506"/>
    <lineage>
        <taxon>Bacteria</taxon>
        <taxon>Bacillati</taxon>
        <taxon>Actinomycetota</taxon>
        <taxon>Actinomycetes</taxon>
        <taxon>Pseudonocardiales</taxon>
        <taxon>Pseudonocardiaceae</taxon>
        <taxon>Prauserella</taxon>
    </lineage>
</organism>
<dbReference type="Pfam" id="PF11387">
    <property type="entry name" value="DUF2795"/>
    <property type="match status" value="1"/>
</dbReference>
<name>A0A318LIC2_9PSEU</name>
<dbReference type="InterPro" id="IPR021527">
    <property type="entry name" value="DUF2795"/>
</dbReference>
<feature type="region of interest" description="Disordered" evidence="1">
    <location>
        <begin position="63"/>
        <end position="106"/>
    </location>
</feature>
<reference evidence="2 3" key="1">
    <citation type="submission" date="2016-07" db="EMBL/GenBank/DDBJ databases">
        <title>Draft genome sequence of Prauserella sp. YIM 121212, isolated from alkaline soil.</title>
        <authorList>
            <person name="Ruckert C."/>
            <person name="Albersmeier A."/>
            <person name="Jiang C.-L."/>
            <person name="Jiang Y."/>
            <person name="Kalinowski J."/>
            <person name="Schneider O."/>
            <person name="Winkler A."/>
            <person name="Zotchev S.B."/>
        </authorList>
    </citation>
    <scope>NUCLEOTIDE SEQUENCE [LARGE SCALE GENOMIC DNA]</scope>
    <source>
        <strain evidence="2 3">YIM 121212</strain>
    </source>
</reference>
<feature type="compositionally biased region" description="Basic and acidic residues" evidence="1">
    <location>
        <begin position="72"/>
        <end position="92"/>
    </location>
</feature>
<evidence type="ECO:0000313" key="3">
    <source>
        <dbReference type="Proteomes" id="UP000247892"/>
    </source>
</evidence>
<evidence type="ECO:0000256" key="1">
    <source>
        <dbReference type="SAM" id="MobiDB-lite"/>
    </source>
</evidence>
<gene>
    <name evidence="2" type="ORF">BA062_30210</name>
</gene>
<protein>
    <recommendedName>
        <fullName evidence="4">DUF2795 domain-containing protein</fullName>
    </recommendedName>
</protein>
<proteinExistence type="predicted"/>
<dbReference type="EMBL" id="MASU01000013">
    <property type="protein sequence ID" value="PXY24482.1"/>
    <property type="molecule type" value="Genomic_DNA"/>
</dbReference>
<keyword evidence="3" id="KW-1185">Reference proteome</keyword>
<dbReference type="RefSeq" id="WP_110342553.1">
    <property type="nucleotide sequence ID" value="NZ_JBHVKT010000017.1"/>
</dbReference>
<dbReference type="Proteomes" id="UP000247892">
    <property type="component" value="Unassembled WGS sequence"/>
</dbReference>
<dbReference type="OrthoDB" id="5116616at2"/>
<dbReference type="AlphaFoldDB" id="A0A318LIC2"/>
<sequence>MATTTTAERVRAVLSDADFPAEKADLVRCAENAEADTDTIKALGAMPPVTYANLAEVMRSVPLDQGQSAAEEAARRREHDKPGLAQREKDVSGHPIVDELGENRGS</sequence>